<proteinExistence type="predicted"/>
<protein>
    <submittedName>
        <fullName evidence="1">Uncharacterized protein</fullName>
    </submittedName>
</protein>
<dbReference type="EMBL" id="CM042044">
    <property type="protein sequence ID" value="KAI3686732.1"/>
    <property type="molecule type" value="Genomic_DNA"/>
</dbReference>
<gene>
    <name evidence="1" type="ORF">L1987_80416</name>
</gene>
<comment type="caution">
    <text evidence="1">The sequence shown here is derived from an EMBL/GenBank/DDBJ whole genome shotgun (WGS) entry which is preliminary data.</text>
</comment>
<accession>A0ACB8YMI5</accession>
<keyword evidence="2" id="KW-1185">Reference proteome</keyword>
<evidence type="ECO:0000313" key="1">
    <source>
        <dbReference type="EMBL" id="KAI3686732.1"/>
    </source>
</evidence>
<organism evidence="1 2">
    <name type="scientific">Smallanthus sonchifolius</name>
    <dbReference type="NCBI Taxonomy" id="185202"/>
    <lineage>
        <taxon>Eukaryota</taxon>
        <taxon>Viridiplantae</taxon>
        <taxon>Streptophyta</taxon>
        <taxon>Embryophyta</taxon>
        <taxon>Tracheophyta</taxon>
        <taxon>Spermatophyta</taxon>
        <taxon>Magnoliopsida</taxon>
        <taxon>eudicotyledons</taxon>
        <taxon>Gunneridae</taxon>
        <taxon>Pentapetalae</taxon>
        <taxon>asterids</taxon>
        <taxon>campanulids</taxon>
        <taxon>Asterales</taxon>
        <taxon>Asteraceae</taxon>
        <taxon>Asteroideae</taxon>
        <taxon>Heliantheae alliance</taxon>
        <taxon>Millerieae</taxon>
        <taxon>Smallanthus</taxon>
    </lineage>
</organism>
<sequence length="270" mass="29743">MSRIFRPSTFNKLTPLLQQRFAKANFNTSQPQHESTFVHNIKPSWFPPKISMELQQSIKNQTNVSTTLAAYLLSNKFPESNVVFSPLSIHAALSMVAAVYFKGAWRKTFDRSLTQESDFHLLHGNKVQVPFMTSKKDQFVREYDDFKVLGLPYLQGQDGRWFTMYIVLPDAKDGLMSLVDKIAAAAVSATVLAGSSGMTMTKKSINLVEVNEEGTEAAAVSTTIMAGSSGMTMTNKKVDFVADHPFLFAIIDDATGVVLSMGQVIDPTAG</sequence>
<reference evidence="2" key="1">
    <citation type="journal article" date="2022" name="Mol. Ecol. Resour.">
        <title>The genomes of chicory, endive, great burdock and yacon provide insights into Asteraceae palaeo-polyploidization history and plant inulin production.</title>
        <authorList>
            <person name="Fan W."/>
            <person name="Wang S."/>
            <person name="Wang H."/>
            <person name="Wang A."/>
            <person name="Jiang F."/>
            <person name="Liu H."/>
            <person name="Zhao H."/>
            <person name="Xu D."/>
            <person name="Zhang Y."/>
        </authorList>
    </citation>
    <scope>NUCLEOTIDE SEQUENCE [LARGE SCALE GENOMIC DNA]</scope>
    <source>
        <strain evidence="2">cv. Yunnan</strain>
    </source>
</reference>
<name>A0ACB8YMI5_9ASTR</name>
<reference evidence="1 2" key="2">
    <citation type="journal article" date="2022" name="Mol. Ecol. Resour.">
        <title>The genomes of chicory, endive, great burdock and yacon provide insights into Asteraceae paleo-polyploidization history and plant inulin production.</title>
        <authorList>
            <person name="Fan W."/>
            <person name="Wang S."/>
            <person name="Wang H."/>
            <person name="Wang A."/>
            <person name="Jiang F."/>
            <person name="Liu H."/>
            <person name="Zhao H."/>
            <person name="Xu D."/>
            <person name="Zhang Y."/>
        </authorList>
    </citation>
    <scope>NUCLEOTIDE SEQUENCE [LARGE SCALE GENOMIC DNA]</scope>
    <source>
        <strain evidence="2">cv. Yunnan</strain>
        <tissue evidence="1">Leaves</tissue>
    </source>
</reference>
<evidence type="ECO:0000313" key="2">
    <source>
        <dbReference type="Proteomes" id="UP001056120"/>
    </source>
</evidence>
<dbReference type="Proteomes" id="UP001056120">
    <property type="component" value="Linkage Group LG27"/>
</dbReference>